<dbReference type="OrthoDB" id="7340501at2759"/>
<sequence length="501" mass="51036">MQNQFNSSSTPSTGSGSAPPVFILDVGTRTIKAGLHTSSAPHLTPSVVGTPKYPRCLPRPSPAVVSSQSDLVVGLEARRQRGLLRLSYPVQNGGAIGDWESARPLLRQSVQSALATSSSANGGGGSVAHALLGDKTEVIYSLVESPFASRPQRARLAEVLFESPEKSTRVGPRAAGVFCGVGPLLALYATGQITGLVVDVGDGGVSTAAAVDGYVVPLCMQHDVSGASGSAMTAYLRRLLYQGGVLGPVAAAAARSNVSSLSSIVPGLACSSPHNLSRGASAGTAQEQELVYDIKEACCSVSAAPLVFPHATASAASATTPTVLELNSALLSAARQAQHLAVENASSAAAASHSYTLPDGGAIHVSAADAVQAAEVCFYPALLGLEGPGVVDAVLNAVAAAPADVQSKLLGNIVLTGGATRCPGFGKRVFRELQQRVDAGGATSGLRGQRVCVTAPEHRAHAGWLGACFVAQLSSFVSHMVVTRSAYEEEGETALAKRVLT</sequence>
<protein>
    <submittedName>
        <fullName evidence="3">Putative Actin-like protein</fullName>
    </submittedName>
</protein>
<dbReference type="VEuPathDB" id="TriTrypDB:LpyrH10_01_2480"/>
<feature type="compositionally biased region" description="Low complexity" evidence="2">
    <location>
        <begin position="7"/>
        <end position="20"/>
    </location>
</feature>
<organism evidence="3 4">
    <name type="scientific">Leptomonas pyrrhocoris</name>
    <name type="common">Firebug parasite</name>
    <dbReference type="NCBI Taxonomy" id="157538"/>
    <lineage>
        <taxon>Eukaryota</taxon>
        <taxon>Discoba</taxon>
        <taxon>Euglenozoa</taxon>
        <taxon>Kinetoplastea</taxon>
        <taxon>Metakinetoplastina</taxon>
        <taxon>Trypanosomatida</taxon>
        <taxon>Trypanosomatidae</taxon>
        <taxon>Leishmaniinae</taxon>
        <taxon>Leptomonas</taxon>
    </lineage>
</organism>
<dbReference type="Gene3D" id="3.30.420.40">
    <property type="match status" value="4"/>
</dbReference>
<dbReference type="GeneID" id="26900546"/>
<dbReference type="RefSeq" id="XP_015664389.1">
    <property type="nucleotide sequence ID" value="XM_015796381.1"/>
</dbReference>
<dbReference type="PANTHER" id="PTHR11937">
    <property type="entry name" value="ACTIN"/>
    <property type="match status" value="1"/>
</dbReference>
<comment type="similarity">
    <text evidence="1">Belongs to the actin family.</text>
</comment>
<dbReference type="OMA" id="PKYPRCL"/>
<dbReference type="InterPro" id="IPR004000">
    <property type="entry name" value="Actin"/>
</dbReference>
<evidence type="ECO:0000256" key="1">
    <source>
        <dbReference type="RuleBase" id="RU000487"/>
    </source>
</evidence>
<evidence type="ECO:0000313" key="4">
    <source>
        <dbReference type="Proteomes" id="UP000037923"/>
    </source>
</evidence>
<dbReference type="EMBL" id="LGTL01000001">
    <property type="protein sequence ID" value="KPA85950.1"/>
    <property type="molecule type" value="Genomic_DNA"/>
</dbReference>
<comment type="caution">
    <text evidence="3">The sequence shown here is derived from an EMBL/GenBank/DDBJ whole genome shotgun (WGS) entry which is preliminary data.</text>
</comment>
<evidence type="ECO:0000313" key="3">
    <source>
        <dbReference type="EMBL" id="KPA85950.1"/>
    </source>
</evidence>
<keyword evidence="4" id="KW-1185">Reference proteome</keyword>
<dbReference type="SMART" id="SM00268">
    <property type="entry name" value="ACTIN"/>
    <property type="match status" value="1"/>
</dbReference>
<dbReference type="Pfam" id="PF00022">
    <property type="entry name" value="Actin"/>
    <property type="match status" value="1"/>
</dbReference>
<reference evidence="3 4" key="1">
    <citation type="submission" date="2015-07" db="EMBL/GenBank/DDBJ databases">
        <title>High-quality genome of monoxenous trypanosomatid Leptomonas pyrrhocoris.</title>
        <authorList>
            <person name="Flegontov P."/>
            <person name="Butenko A."/>
            <person name="Firsov S."/>
            <person name="Vlcek C."/>
            <person name="Logacheva M.D."/>
            <person name="Field M."/>
            <person name="Filatov D."/>
            <person name="Flegontova O."/>
            <person name="Gerasimov E."/>
            <person name="Jackson A.P."/>
            <person name="Kelly S."/>
            <person name="Opperdoes F."/>
            <person name="O'Reilly A."/>
            <person name="Votypka J."/>
            <person name="Yurchenko V."/>
            <person name="Lukes J."/>
        </authorList>
    </citation>
    <scope>NUCLEOTIDE SEQUENCE [LARGE SCALE GENOMIC DNA]</scope>
    <source>
        <strain evidence="3">H10</strain>
    </source>
</reference>
<dbReference type="InterPro" id="IPR043129">
    <property type="entry name" value="ATPase_NBD"/>
</dbReference>
<feature type="region of interest" description="Disordered" evidence="2">
    <location>
        <begin position="1"/>
        <end position="20"/>
    </location>
</feature>
<dbReference type="Proteomes" id="UP000037923">
    <property type="component" value="Unassembled WGS sequence"/>
</dbReference>
<name>A0A0M9G9Y9_LEPPY</name>
<dbReference type="Gene3D" id="3.90.640.10">
    <property type="entry name" value="Actin, Chain A, domain 4"/>
    <property type="match status" value="2"/>
</dbReference>
<proteinExistence type="inferred from homology"/>
<dbReference type="SUPFAM" id="SSF53067">
    <property type="entry name" value="Actin-like ATPase domain"/>
    <property type="match status" value="2"/>
</dbReference>
<gene>
    <name evidence="3" type="ORF">ABB37_00248</name>
</gene>
<dbReference type="AlphaFoldDB" id="A0A0M9G9Y9"/>
<accession>A0A0M9G9Y9</accession>
<evidence type="ECO:0000256" key="2">
    <source>
        <dbReference type="SAM" id="MobiDB-lite"/>
    </source>
</evidence>